<evidence type="ECO:0000259" key="9">
    <source>
        <dbReference type="PROSITE" id="PS01124"/>
    </source>
</evidence>
<dbReference type="InterPro" id="IPR015943">
    <property type="entry name" value="WD40/YVTN_repeat-like_dom_sf"/>
</dbReference>
<dbReference type="PROSITE" id="PS00041">
    <property type="entry name" value="HTH_ARAC_FAMILY_1"/>
    <property type="match status" value="1"/>
</dbReference>
<evidence type="ECO:0000256" key="2">
    <source>
        <dbReference type="ARBA" id="ARBA00012438"/>
    </source>
</evidence>
<evidence type="ECO:0000259" key="11">
    <source>
        <dbReference type="PROSITE" id="PS50110"/>
    </source>
</evidence>
<dbReference type="InterPro" id="IPR004358">
    <property type="entry name" value="Sig_transdc_His_kin-like_C"/>
</dbReference>
<evidence type="ECO:0000256" key="6">
    <source>
        <dbReference type="ARBA" id="ARBA00023163"/>
    </source>
</evidence>
<dbReference type="RefSeq" id="WP_344740094.1">
    <property type="nucleotide sequence ID" value="NZ_BAABAY010000001.1"/>
</dbReference>
<dbReference type="EC" id="2.7.13.3" evidence="2"/>
<dbReference type="SMART" id="SM00448">
    <property type="entry name" value="REC"/>
    <property type="match status" value="1"/>
</dbReference>
<evidence type="ECO:0000313" key="12">
    <source>
        <dbReference type="EMBL" id="MFH6771149.1"/>
    </source>
</evidence>
<dbReference type="PANTHER" id="PTHR43547:SF2">
    <property type="entry name" value="HYBRID SIGNAL TRANSDUCTION HISTIDINE KINASE C"/>
    <property type="match status" value="1"/>
</dbReference>
<dbReference type="Pfam" id="PF02518">
    <property type="entry name" value="HATPase_c"/>
    <property type="match status" value="1"/>
</dbReference>
<keyword evidence="8" id="KW-0472">Membrane</keyword>
<name>A0ABW7MWT7_9FLAO</name>
<dbReference type="InterPro" id="IPR036890">
    <property type="entry name" value="HATPase_C_sf"/>
</dbReference>
<evidence type="ECO:0000256" key="5">
    <source>
        <dbReference type="ARBA" id="ARBA00023125"/>
    </source>
</evidence>
<keyword evidence="5" id="KW-0238">DNA-binding</keyword>
<reference evidence="12 13" key="1">
    <citation type="submission" date="2024-02" db="EMBL/GenBank/DDBJ databases">
        <title>A Gaetbulibacter species isolated from tidal flats and genomic insights of their niches.</title>
        <authorList>
            <person name="Ye Y."/>
        </authorList>
    </citation>
    <scope>NUCLEOTIDE SEQUENCE [LARGE SCALE GENOMIC DNA]</scope>
    <source>
        <strain evidence="12 13">KYW382</strain>
    </source>
</reference>
<dbReference type="SMART" id="SM00388">
    <property type="entry name" value="HisKA"/>
    <property type="match status" value="1"/>
</dbReference>
<gene>
    <name evidence="12" type="ORF">V8G58_04320</name>
</gene>
<protein>
    <recommendedName>
        <fullName evidence="2">histidine kinase</fullName>
        <ecNumber evidence="2">2.7.13.3</ecNumber>
    </recommendedName>
</protein>
<dbReference type="InterPro" id="IPR013783">
    <property type="entry name" value="Ig-like_fold"/>
</dbReference>
<dbReference type="Gene3D" id="2.130.10.10">
    <property type="entry name" value="YVTN repeat-like/Quinoprotein amine dehydrogenase"/>
    <property type="match status" value="2"/>
</dbReference>
<dbReference type="SUPFAM" id="SSF55874">
    <property type="entry name" value="ATPase domain of HSP90 chaperone/DNA topoisomerase II/histidine kinase"/>
    <property type="match status" value="1"/>
</dbReference>
<evidence type="ECO:0000256" key="1">
    <source>
        <dbReference type="ARBA" id="ARBA00000085"/>
    </source>
</evidence>
<keyword evidence="8" id="KW-1133">Transmembrane helix</keyword>
<dbReference type="EMBL" id="JBAWKB010000001">
    <property type="protein sequence ID" value="MFH6771149.1"/>
    <property type="molecule type" value="Genomic_DNA"/>
</dbReference>
<keyword evidence="6" id="KW-0804">Transcription</keyword>
<dbReference type="SUPFAM" id="SSF47384">
    <property type="entry name" value="Homodimeric domain of signal transducing histidine kinase"/>
    <property type="match status" value="1"/>
</dbReference>
<keyword evidence="4" id="KW-0805">Transcription regulation</keyword>
<keyword evidence="8" id="KW-0812">Transmembrane</keyword>
<dbReference type="SUPFAM" id="SSF63829">
    <property type="entry name" value="Calcium-dependent phosphotriesterase"/>
    <property type="match status" value="2"/>
</dbReference>
<evidence type="ECO:0000256" key="8">
    <source>
        <dbReference type="SAM" id="Phobius"/>
    </source>
</evidence>
<dbReference type="InterPro" id="IPR036097">
    <property type="entry name" value="HisK_dim/P_sf"/>
</dbReference>
<dbReference type="InterPro" id="IPR003661">
    <property type="entry name" value="HisK_dim/P_dom"/>
</dbReference>
<dbReference type="InterPro" id="IPR018060">
    <property type="entry name" value="HTH_AraC"/>
</dbReference>
<dbReference type="Pfam" id="PF12833">
    <property type="entry name" value="HTH_18"/>
    <property type="match status" value="1"/>
</dbReference>
<feature type="transmembrane region" description="Helical" evidence="8">
    <location>
        <begin position="748"/>
        <end position="770"/>
    </location>
</feature>
<comment type="catalytic activity">
    <reaction evidence="1">
        <text>ATP + protein L-histidine = ADP + protein N-phospho-L-histidine.</text>
        <dbReference type="EC" id="2.7.13.3"/>
    </reaction>
</comment>
<dbReference type="Pfam" id="PF00072">
    <property type="entry name" value="Response_reg"/>
    <property type="match status" value="1"/>
</dbReference>
<dbReference type="PROSITE" id="PS50110">
    <property type="entry name" value="RESPONSE_REGULATORY"/>
    <property type="match status" value="1"/>
</dbReference>
<feature type="domain" description="Response regulatory" evidence="11">
    <location>
        <begin position="1035"/>
        <end position="1150"/>
    </location>
</feature>
<evidence type="ECO:0000256" key="4">
    <source>
        <dbReference type="ARBA" id="ARBA00023015"/>
    </source>
</evidence>
<sequence length="1284" mass="145393">MSFAQNTVEFKQLSGENVSTQSITYAVVQDSIGNVWIASEEGVLKHNSKFYKVYNTYNGLPSSVSNRTMDIFIDSKQRIWAGMENGICLYDNTLDRFNLVGKTPDINPSLVNEIIEDDQGNIWIACYNGLWKYNPNGKEDTLVRLISNHVLYSIYYLEHQIFVGASDGLYVYDIKSDILSPVSSDIKNVDLINKANNALFVGTKSGKIFTLNPTGNILKPLDFKNPGHYPISDICNDDLGNIYLATDGDGLYYLDRNFNVLNHFVDDIDDKNSISSNGIYDVEIGNEGILWLATYGGGVNYFNSYRLPFNKIQHRINNENSLVTNFTRSIAIDKNNKLWFGTKKGVSIWNPKTNTWKHLNDFSGPGSSDNVVLALAADDEYMWMGTYNSGLLRVNINTFRITKFDSKKSEKLQLKKVYTVCKDSHNNIWFGGIQGDVTVIRSNGKIDTYPIQPVKSIIESNSGDIIAAGKNGAFRINPNKSRFELIEGTRPTPQSRAYSNINALAQLNNGTLLLATNGTGLMFYDLNSQQCKKLDMRSGLPSDIIQGVIVQDNNNIWASTTKGLAHIKTSAKDTIINIYDKRDGLACTEFNYGSFAKLKDSLFAFGGVDGVTTYNPYEIKGHNYKPAVVFDKFRLFNKDVDPGDSKILQKHINVTKNITLKSSENSIQLAFTGISHGTPSKIKYSWQLEGFDPDWSTPSHNAFATYTNLSSGTYTFKVKAADKYGNFGKARTINITVLSPWWATNEAIFVYVLIILGVILLIIHFTSVIVNKRNADEQIDMFNNITHEIKTPLTILLSSLDNATEKAKHDIPKDQIKTTVKRISSLFEQMLNFHKVTTDKSGKSYVSPINLEKHIQKIVSDFNPLFEDHNLKIEIRNKWTNELFYYNKETFDKVVLNLISNAIKYSFDDNKIIIELDKTKSGELKLKVIDFGMGIPKDQQKYILKRYYRARNVINSQRPGTGLGLIMIKKLIEKNGGSIQFESQENRGTTFTVVLKNFKARHQHQETNSEKIQIQGDILIEHEDPSELAELSDNKILIVEDNDELRNILVESLGTHFQVFEAHNGEEGLKMAMQNFPDLILTDLIMPEMDGIEMSKRIKNDINLNHIPIFMLTVLQNSVQKLESIESGISEYIEKPINMPFLLAKIVNTFKWQQKLREKYVHETDADNAASFRNENDQKFLEDLEESVLQNIENNNFSVHDLSNIFGMSRTSLYMKLKSLVDLSPQDFIIHTKLKLAKKLLIQGDKSIKEVAYASGFSNPKYFSTSFKKFYGQTPTGFVDSLQD</sequence>
<dbReference type="Proteomes" id="UP001610100">
    <property type="component" value="Unassembled WGS sequence"/>
</dbReference>
<dbReference type="SUPFAM" id="SSF49299">
    <property type="entry name" value="PKD domain"/>
    <property type="match status" value="1"/>
</dbReference>
<dbReference type="Gene3D" id="2.60.40.10">
    <property type="entry name" value="Immunoglobulins"/>
    <property type="match status" value="1"/>
</dbReference>
<dbReference type="InterPro" id="IPR018062">
    <property type="entry name" value="HTH_AraC-typ_CS"/>
</dbReference>
<evidence type="ECO:0000259" key="10">
    <source>
        <dbReference type="PROSITE" id="PS50109"/>
    </source>
</evidence>
<evidence type="ECO:0000256" key="3">
    <source>
        <dbReference type="ARBA" id="ARBA00022553"/>
    </source>
</evidence>
<dbReference type="InterPro" id="IPR003594">
    <property type="entry name" value="HATPase_dom"/>
</dbReference>
<dbReference type="Gene3D" id="3.40.50.2300">
    <property type="match status" value="1"/>
</dbReference>
<dbReference type="Gene3D" id="1.10.287.130">
    <property type="match status" value="1"/>
</dbReference>
<dbReference type="SMART" id="SM00342">
    <property type="entry name" value="HTH_ARAC"/>
    <property type="match status" value="1"/>
</dbReference>
<dbReference type="InterPro" id="IPR005467">
    <property type="entry name" value="His_kinase_dom"/>
</dbReference>
<dbReference type="InterPro" id="IPR009057">
    <property type="entry name" value="Homeodomain-like_sf"/>
</dbReference>
<dbReference type="PROSITE" id="PS50109">
    <property type="entry name" value="HIS_KIN"/>
    <property type="match status" value="1"/>
</dbReference>
<proteinExistence type="predicted"/>
<feature type="modified residue" description="4-aspartylphosphate" evidence="7">
    <location>
        <position position="1083"/>
    </location>
</feature>
<comment type="caution">
    <text evidence="12">The sequence shown here is derived from an EMBL/GenBank/DDBJ whole genome shotgun (WGS) entry which is preliminary data.</text>
</comment>
<dbReference type="Gene3D" id="3.30.565.10">
    <property type="entry name" value="Histidine kinase-like ATPase, C-terminal domain"/>
    <property type="match status" value="1"/>
</dbReference>
<dbReference type="SUPFAM" id="SSF101898">
    <property type="entry name" value="NHL repeat"/>
    <property type="match status" value="1"/>
</dbReference>
<dbReference type="InterPro" id="IPR035986">
    <property type="entry name" value="PKD_dom_sf"/>
</dbReference>
<dbReference type="Pfam" id="PF07495">
    <property type="entry name" value="Y_Y_Y"/>
    <property type="match status" value="1"/>
</dbReference>
<dbReference type="Pfam" id="PF00512">
    <property type="entry name" value="HisKA"/>
    <property type="match status" value="1"/>
</dbReference>
<dbReference type="SMART" id="SM00387">
    <property type="entry name" value="HATPase_c"/>
    <property type="match status" value="1"/>
</dbReference>
<evidence type="ECO:0000313" key="13">
    <source>
        <dbReference type="Proteomes" id="UP001610100"/>
    </source>
</evidence>
<dbReference type="PROSITE" id="PS01124">
    <property type="entry name" value="HTH_ARAC_FAMILY_2"/>
    <property type="match status" value="1"/>
</dbReference>
<feature type="domain" description="HTH araC/xylS-type" evidence="9">
    <location>
        <begin position="1182"/>
        <end position="1281"/>
    </location>
</feature>
<dbReference type="SUPFAM" id="SSF46689">
    <property type="entry name" value="Homeodomain-like"/>
    <property type="match status" value="1"/>
</dbReference>
<keyword evidence="3 7" id="KW-0597">Phosphoprotein</keyword>
<feature type="domain" description="Histidine kinase" evidence="10">
    <location>
        <begin position="784"/>
        <end position="999"/>
    </location>
</feature>
<dbReference type="InterPro" id="IPR001789">
    <property type="entry name" value="Sig_transdc_resp-reg_receiver"/>
</dbReference>
<dbReference type="SUPFAM" id="SSF52172">
    <property type="entry name" value="CheY-like"/>
    <property type="match status" value="1"/>
</dbReference>
<organism evidence="12 13">
    <name type="scientific">Gaetbulibacter aestuarii</name>
    <dbReference type="NCBI Taxonomy" id="1502358"/>
    <lineage>
        <taxon>Bacteria</taxon>
        <taxon>Pseudomonadati</taxon>
        <taxon>Bacteroidota</taxon>
        <taxon>Flavobacteriia</taxon>
        <taxon>Flavobacteriales</taxon>
        <taxon>Flavobacteriaceae</taxon>
        <taxon>Gaetbulibacter</taxon>
    </lineage>
</organism>
<dbReference type="CDD" id="cd00082">
    <property type="entry name" value="HisKA"/>
    <property type="match status" value="1"/>
</dbReference>
<dbReference type="PANTHER" id="PTHR43547">
    <property type="entry name" value="TWO-COMPONENT HISTIDINE KINASE"/>
    <property type="match status" value="1"/>
</dbReference>
<keyword evidence="13" id="KW-1185">Reference proteome</keyword>
<dbReference type="CDD" id="cd00146">
    <property type="entry name" value="PKD"/>
    <property type="match status" value="1"/>
</dbReference>
<evidence type="ECO:0000256" key="7">
    <source>
        <dbReference type="PROSITE-ProRule" id="PRU00169"/>
    </source>
</evidence>
<dbReference type="InterPro" id="IPR011006">
    <property type="entry name" value="CheY-like_superfamily"/>
</dbReference>
<accession>A0ABW7MWT7</accession>
<dbReference type="PRINTS" id="PR00344">
    <property type="entry name" value="BCTRLSENSOR"/>
</dbReference>
<dbReference type="CDD" id="cd00075">
    <property type="entry name" value="HATPase"/>
    <property type="match status" value="1"/>
</dbReference>
<dbReference type="Gene3D" id="1.10.10.60">
    <property type="entry name" value="Homeodomain-like"/>
    <property type="match status" value="1"/>
</dbReference>
<dbReference type="InterPro" id="IPR011123">
    <property type="entry name" value="Y_Y_Y"/>
</dbReference>